<accession>E0XQC0</accession>
<evidence type="ECO:0000313" key="1">
    <source>
        <dbReference type="EMBL" id="ADI16611.1"/>
    </source>
</evidence>
<sequence>MGLSGCTASVEAVDWGVEVRRLGAPLAEHPVTINGASYVTSDSGALRVLGTERSYRVQVVDGDEAAVAFTCGEDVAIDLPAPRAVGQALAEVRLENVEPGADVEVLWWSAAPDAPTEDRGSLSEVPWTVVSRGPSALQLVGPVPSASRWVLVALAREDGEVTSLVVVQGDELREDEELPIWVVMSDELLIGWPWDGGLPEGASTVRVEQRLMLNGLDAVLTLADVSVNTARDVPVVDLGNQEVSLELSAGWNPSRTCRVRDTGRLFQGLYPREERVIGGLDAPEGLTPLSASVDPMGRVSWEQVSGDAAWLDVHIDDGRRRLHATGPLACVAEDWLDWPAEWAPVERAGLRIDVVAGQEERFSRCRVAPIPVEP</sequence>
<organism evidence="1">
    <name type="scientific">uncultured delta proteobacterium HF0010_01J10</name>
    <dbReference type="NCBI Taxonomy" id="710820"/>
    <lineage>
        <taxon>Bacteria</taxon>
        <taxon>Deltaproteobacteria</taxon>
        <taxon>environmental samples</taxon>
    </lineage>
</organism>
<name>E0XQC0_9DELT</name>
<reference evidence="1" key="1">
    <citation type="journal article" date="2011" name="Environ. Microbiol.">
        <title>Time-series analyses of Monterey Bay coastal microbial picoplankton using a 'genome proxy' microarray.</title>
        <authorList>
            <person name="Rich V.I."/>
            <person name="Pham V.D."/>
            <person name="Eppley J."/>
            <person name="Shi Y."/>
            <person name="DeLong E.F."/>
        </authorList>
    </citation>
    <scope>NUCLEOTIDE SEQUENCE</scope>
</reference>
<proteinExistence type="predicted"/>
<dbReference type="EMBL" id="GU474842">
    <property type="protein sequence ID" value="ADI16611.1"/>
    <property type="molecule type" value="Genomic_DNA"/>
</dbReference>
<protein>
    <submittedName>
        <fullName evidence="1">Uncharacterized protein</fullName>
    </submittedName>
</protein>
<dbReference type="AlphaFoldDB" id="E0XQC0"/>